<evidence type="ECO:0000313" key="2">
    <source>
        <dbReference type="Proteomes" id="UP000027822"/>
    </source>
</evidence>
<accession>A0A073JW75</accession>
<dbReference type="Proteomes" id="UP000027822">
    <property type="component" value="Unassembled WGS sequence"/>
</dbReference>
<sequence length="74" mass="8834">MRSRTLKIDITNKIIAKFKGDYLELYTNKFMIGRLYVYTEEKKHILKEGYVYEDGKFYRIIDMHRGINPGVKGL</sequence>
<dbReference type="InterPro" id="IPR020140">
    <property type="entry name" value="Uncharacterised_YusG"/>
</dbReference>
<comment type="caution">
    <text evidence="1">The sequence shown here is derived from an EMBL/GenBank/DDBJ whole genome shotgun (WGS) entry which is preliminary data.</text>
</comment>
<dbReference type="AlphaFoldDB" id="A0A073JW75"/>
<dbReference type="Pfam" id="PF10830">
    <property type="entry name" value="DUF2553"/>
    <property type="match status" value="1"/>
</dbReference>
<reference evidence="1 2" key="1">
    <citation type="submission" date="2014-06" db="EMBL/GenBank/DDBJ databases">
        <title>Draft genome sequence of Bacillus manliponensis JCM 15802 (MCCC 1A00708).</title>
        <authorList>
            <person name="Lai Q."/>
            <person name="Liu Y."/>
            <person name="Shao Z."/>
        </authorList>
    </citation>
    <scope>NUCLEOTIDE SEQUENCE [LARGE SCALE GENOMIC DNA]</scope>
    <source>
        <strain evidence="1 2">JCM 15802</strain>
    </source>
</reference>
<organism evidence="1 2">
    <name type="scientific">Bacillus manliponensis</name>
    <dbReference type="NCBI Taxonomy" id="574376"/>
    <lineage>
        <taxon>Bacteria</taxon>
        <taxon>Bacillati</taxon>
        <taxon>Bacillota</taxon>
        <taxon>Bacilli</taxon>
        <taxon>Bacillales</taxon>
        <taxon>Bacillaceae</taxon>
        <taxon>Bacillus</taxon>
        <taxon>Bacillus cereus group</taxon>
    </lineage>
</organism>
<protein>
    <submittedName>
        <fullName evidence="1">Uncharacterized protein</fullName>
    </submittedName>
</protein>
<name>A0A073JW75_9BACI</name>
<dbReference type="OrthoDB" id="2679383at2"/>
<keyword evidence="2" id="KW-1185">Reference proteome</keyword>
<gene>
    <name evidence="1" type="ORF">BAMA_05310</name>
</gene>
<proteinExistence type="predicted"/>
<dbReference type="STRING" id="574376.BAMA_05310"/>
<dbReference type="RefSeq" id="WP_034640935.1">
    <property type="nucleotide sequence ID" value="NZ_CBCSJC010000006.1"/>
</dbReference>
<dbReference type="EMBL" id="JOTN01000014">
    <property type="protein sequence ID" value="KEK18442.1"/>
    <property type="molecule type" value="Genomic_DNA"/>
</dbReference>
<evidence type="ECO:0000313" key="1">
    <source>
        <dbReference type="EMBL" id="KEK18442.1"/>
    </source>
</evidence>